<proteinExistence type="predicted"/>
<dbReference type="Proteomes" id="UP001346869">
    <property type="component" value="Unassembled WGS sequence"/>
</dbReference>
<reference evidence="1 2" key="1">
    <citation type="journal article" date="2023" name="Genes (Basel)">
        <title>Chromosome-Level Genome Assembly and Circadian Gene Repertoire of the Patagonia Blennie Eleginops maclovinus-The Closest Ancestral Proxy of Antarctic Cryonotothenioids.</title>
        <authorList>
            <person name="Cheng C.C."/>
            <person name="Rivera-Colon A.G."/>
            <person name="Minhas B.F."/>
            <person name="Wilson L."/>
            <person name="Rayamajhi N."/>
            <person name="Vargas-Chacoff L."/>
            <person name="Catchen J.M."/>
        </authorList>
    </citation>
    <scope>NUCLEOTIDE SEQUENCE [LARGE SCALE GENOMIC DNA]</scope>
    <source>
        <strain evidence="1">JMC-PN-2008</strain>
    </source>
</reference>
<reference evidence="1 2" key="2">
    <citation type="journal article" date="2023" name="Mol. Biol. Evol.">
        <title>Genomics of Secondarily Temperate Adaptation in the Only Non-Antarctic Icefish.</title>
        <authorList>
            <person name="Rivera-Colon A.G."/>
            <person name="Rayamajhi N."/>
            <person name="Minhas B.F."/>
            <person name="Madrigal G."/>
            <person name="Bilyk K.T."/>
            <person name="Yoon V."/>
            <person name="Hune M."/>
            <person name="Gregory S."/>
            <person name="Cheng C.H.C."/>
            <person name="Catchen J.M."/>
        </authorList>
    </citation>
    <scope>NUCLEOTIDE SEQUENCE [LARGE SCALE GENOMIC DNA]</scope>
    <source>
        <strain evidence="1">JMC-PN-2008</strain>
    </source>
</reference>
<keyword evidence="2" id="KW-1185">Reference proteome</keyword>
<gene>
    <name evidence="1" type="ORF">PBY51_013472</name>
</gene>
<dbReference type="AlphaFoldDB" id="A0AAN7Y2D1"/>
<dbReference type="EMBL" id="JAUZQC010000004">
    <property type="protein sequence ID" value="KAK5872810.1"/>
    <property type="molecule type" value="Genomic_DNA"/>
</dbReference>
<sequence>MVMKRREETRGPCGDSNASWDLFHCRTKLAPTSTAPCGEDVSEDDLGQPWEEAMSEQISTVCQITF</sequence>
<accession>A0AAN7Y2D1</accession>
<evidence type="ECO:0000313" key="2">
    <source>
        <dbReference type="Proteomes" id="UP001346869"/>
    </source>
</evidence>
<evidence type="ECO:0000313" key="1">
    <source>
        <dbReference type="EMBL" id="KAK5872810.1"/>
    </source>
</evidence>
<comment type="caution">
    <text evidence="1">The sequence shown here is derived from an EMBL/GenBank/DDBJ whole genome shotgun (WGS) entry which is preliminary data.</text>
</comment>
<organism evidence="1 2">
    <name type="scientific">Eleginops maclovinus</name>
    <name type="common">Patagonian blennie</name>
    <name type="synonym">Eleginus maclovinus</name>
    <dbReference type="NCBI Taxonomy" id="56733"/>
    <lineage>
        <taxon>Eukaryota</taxon>
        <taxon>Metazoa</taxon>
        <taxon>Chordata</taxon>
        <taxon>Craniata</taxon>
        <taxon>Vertebrata</taxon>
        <taxon>Euteleostomi</taxon>
        <taxon>Actinopterygii</taxon>
        <taxon>Neopterygii</taxon>
        <taxon>Teleostei</taxon>
        <taxon>Neoteleostei</taxon>
        <taxon>Acanthomorphata</taxon>
        <taxon>Eupercaria</taxon>
        <taxon>Perciformes</taxon>
        <taxon>Notothenioidei</taxon>
        <taxon>Eleginopidae</taxon>
        <taxon>Eleginops</taxon>
    </lineage>
</organism>
<name>A0AAN7Y2D1_ELEMC</name>
<protein>
    <submittedName>
        <fullName evidence="1">Uncharacterized protein</fullName>
    </submittedName>
</protein>